<keyword evidence="2" id="KW-1185">Reference proteome</keyword>
<sequence length="107" mass="11944">MNVIIGVLSTLFGFLSLVGAECGKNVTEFCPRYEYRLIKKRADGFLGAIWEDKTRIVEVVDGCLLQAWDLRNQTGASRALGLDGRSFYDLSHYAFANRISSLKCTCV</sequence>
<name>A0AAF3EA35_9BILA</name>
<proteinExistence type="predicted"/>
<evidence type="ECO:0000313" key="2">
    <source>
        <dbReference type="Proteomes" id="UP000887575"/>
    </source>
</evidence>
<feature type="chain" id="PRO_5042046340" evidence="1">
    <location>
        <begin position="21"/>
        <end position="107"/>
    </location>
</feature>
<protein>
    <submittedName>
        <fullName evidence="3">Uncharacterized protein</fullName>
    </submittedName>
</protein>
<dbReference type="Gene3D" id="2.60.20.10">
    <property type="entry name" value="Crystallins"/>
    <property type="match status" value="1"/>
</dbReference>
<dbReference type="AlphaFoldDB" id="A0AAF3EA35"/>
<dbReference type="Proteomes" id="UP000887575">
    <property type="component" value="Unassembled WGS sequence"/>
</dbReference>
<organism evidence="2 3">
    <name type="scientific">Mesorhabditis belari</name>
    <dbReference type="NCBI Taxonomy" id="2138241"/>
    <lineage>
        <taxon>Eukaryota</taxon>
        <taxon>Metazoa</taxon>
        <taxon>Ecdysozoa</taxon>
        <taxon>Nematoda</taxon>
        <taxon>Chromadorea</taxon>
        <taxon>Rhabditida</taxon>
        <taxon>Rhabditina</taxon>
        <taxon>Rhabditomorpha</taxon>
        <taxon>Rhabditoidea</taxon>
        <taxon>Rhabditidae</taxon>
        <taxon>Mesorhabditinae</taxon>
        <taxon>Mesorhabditis</taxon>
    </lineage>
</organism>
<keyword evidence="1" id="KW-0732">Signal</keyword>
<accession>A0AAF3EA35</accession>
<dbReference type="WBParaSite" id="MBELARI_LOCUS10770">
    <property type="protein sequence ID" value="MBELARI_LOCUS10770"/>
    <property type="gene ID" value="MBELARI_LOCUS10770"/>
</dbReference>
<reference evidence="3" key="1">
    <citation type="submission" date="2024-02" db="UniProtKB">
        <authorList>
            <consortium name="WormBaseParasite"/>
        </authorList>
    </citation>
    <scope>IDENTIFICATION</scope>
</reference>
<evidence type="ECO:0000313" key="3">
    <source>
        <dbReference type="WBParaSite" id="MBELARI_LOCUS10770"/>
    </source>
</evidence>
<feature type="signal peptide" evidence="1">
    <location>
        <begin position="1"/>
        <end position="20"/>
    </location>
</feature>
<evidence type="ECO:0000256" key="1">
    <source>
        <dbReference type="SAM" id="SignalP"/>
    </source>
</evidence>